<protein>
    <submittedName>
        <fullName evidence="3">Cation:proton antiporter</fullName>
    </submittedName>
</protein>
<keyword evidence="2" id="KW-1133">Transmembrane helix</keyword>
<keyword evidence="4" id="KW-1185">Reference proteome</keyword>
<dbReference type="OrthoDB" id="9813804at2"/>
<evidence type="ECO:0000313" key="3">
    <source>
        <dbReference type="EMBL" id="OZI22648.1"/>
    </source>
</evidence>
<accession>A0A261RCA2</accession>
<keyword evidence="2" id="KW-0472">Membrane</keyword>
<keyword evidence="2" id="KW-0812">Transmembrane</keyword>
<dbReference type="Pfam" id="PF03334">
    <property type="entry name" value="PhaG_MnhG_YufB"/>
    <property type="match status" value="1"/>
</dbReference>
<reference evidence="4" key="1">
    <citation type="submission" date="2017-05" db="EMBL/GenBank/DDBJ databases">
        <title>Complete and WGS of Bordetella genogroups.</title>
        <authorList>
            <person name="Spilker T."/>
            <person name="Lipuma J."/>
        </authorList>
    </citation>
    <scope>NUCLEOTIDE SEQUENCE [LARGE SCALE GENOMIC DNA]</scope>
    <source>
        <strain evidence="4">AU18089</strain>
    </source>
</reference>
<dbReference type="RefSeq" id="WP_026637918.1">
    <property type="nucleotide sequence ID" value="NZ_NEVI01000014.1"/>
</dbReference>
<feature type="transmembrane region" description="Helical" evidence="2">
    <location>
        <begin position="44"/>
        <end position="63"/>
    </location>
</feature>
<dbReference type="InterPro" id="IPR005133">
    <property type="entry name" value="PhaG_MnhG_YufB"/>
</dbReference>
<dbReference type="GO" id="GO:0015385">
    <property type="term" value="F:sodium:proton antiporter activity"/>
    <property type="evidence" value="ECO:0007669"/>
    <property type="project" value="TreeGrafter"/>
</dbReference>
<comment type="caution">
    <text evidence="3">The sequence shown here is derived from an EMBL/GenBank/DDBJ whole genome shotgun (WGS) entry which is preliminary data.</text>
</comment>
<feature type="transmembrane region" description="Helical" evidence="2">
    <location>
        <begin position="75"/>
        <end position="97"/>
    </location>
</feature>
<feature type="region of interest" description="Disordered" evidence="1">
    <location>
        <begin position="102"/>
        <end position="123"/>
    </location>
</feature>
<evidence type="ECO:0000256" key="1">
    <source>
        <dbReference type="SAM" id="MobiDB-lite"/>
    </source>
</evidence>
<evidence type="ECO:0000256" key="2">
    <source>
        <dbReference type="SAM" id="Phobius"/>
    </source>
</evidence>
<dbReference type="PANTHER" id="PTHR34703:SF1">
    <property type="entry name" value="ANTIPORTER SUBUNIT MNHG2-RELATED"/>
    <property type="match status" value="1"/>
</dbReference>
<feature type="transmembrane region" description="Helical" evidence="2">
    <location>
        <begin position="6"/>
        <end position="32"/>
    </location>
</feature>
<organism evidence="3 4">
    <name type="scientific">Bordetella genomosp. 7</name>
    <dbReference type="NCBI Taxonomy" id="1416805"/>
    <lineage>
        <taxon>Bacteria</taxon>
        <taxon>Pseudomonadati</taxon>
        <taxon>Pseudomonadota</taxon>
        <taxon>Betaproteobacteria</taxon>
        <taxon>Burkholderiales</taxon>
        <taxon>Alcaligenaceae</taxon>
        <taxon>Bordetella</taxon>
    </lineage>
</organism>
<gene>
    <name evidence="3" type="ORF">CAL19_09020</name>
</gene>
<dbReference type="EMBL" id="NEVK01000004">
    <property type="protein sequence ID" value="OZI22648.1"/>
    <property type="molecule type" value="Genomic_DNA"/>
</dbReference>
<sequence length="123" mass="13232">MSADIPLWAGIPAAILLVAGGLLALVGSLGLLRFDNFFCRIHAPTLGNTMGAGCVLAASMLVFSATEHRPVVHEILITLLLFVSSPVTAMLLMRAAIYRGRRKRGEAYPADAPPRERYGRTDL</sequence>
<dbReference type="AlphaFoldDB" id="A0A261RCA2"/>
<feature type="compositionally biased region" description="Basic and acidic residues" evidence="1">
    <location>
        <begin position="113"/>
        <end position="123"/>
    </location>
</feature>
<proteinExistence type="predicted"/>
<name>A0A261RCA2_9BORD</name>
<dbReference type="Proteomes" id="UP000216947">
    <property type="component" value="Unassembled WGS sequence"/>
</dbReference>
<dbReference type="NCBIfam" id="TIGR01300">
    <property type="entry name" value="CPA3_mnhG_phaG"/>
    <property type="match status" value="1"/>
</dbReference>
<evidence type="ECO:0000313" key="4">
    <source>
        <dbReference type="Proteomes" id="UP000216947"/>
    </source>
</evidence>
<dbReference type="PANTHER" id="PTHR34703">
    <property type="entry name" value="ANTIPORTER SUBUNIT MNHG2-RELATED"/>
    <property type="match status" value="1"/>
</dbReference>